<dbReference type="PANTHER" id="PTHR40446">
    <property type="entry name" value="N-ACETYLGLUCOSAMINE-1-PHOSPHODIESTER ALPHA-N-ACETYLGLUCOSAMINIDASE"/>
    <property type="match status" value="1"/>
</dbReference>
<dbReference type="PANTHER" id="PTHR40446:SF2">
    <property type="entry name" value="N-ACETYLGLUCOSAMINE-1-PHOSPHODIESTER ALPHA-N-ACETYLGLUCOSAMINIDASE"/>
    <property type="match status" value="1"/>
</dbReference>
<accession>A0A6I4ZZR1</accession>
<keyword evidence="2" id="KW-0472">Membrane</keyword>
<dbReference type="InterPro" id="IPR018711">
    <property type="entry name" value="NAGPA"/>
</dbReference>
<feature type="transmembrane region" description="Helical" evidence="2">
    <location>
        <begin position="39"/>
        <end position="57"/>
    </location>
</feature>
<keyword evidence="2" id="KW-0812">Transmembrane</keyword>
<gene>
    <name evidence="4" type="ORF">GLW05_10080</name>
</gene>
<dbReference type="Pfam" id="PF09992">
    <property type="entry name" value="NAGPA"/>
    <property type="match status" value="1"/>
</dbReference>
<dbReference type="InterPro" id="IPR014755">
    <property type="entry name" value="Cu-Rt/internalin_Ig-like"/>
</dbReference>
<evidence type="ECO:0000256" key="2">
    <source>
        <dbReference type="SAM" id="Phobius"/>
    </source>
</evidence>
<evidence type="ECO:0000256" key="1">
    <source>
        <dbReference type="ARBA" id="ARBA00022729"/>
    </source>
</evidence>
<keyword evidence="1" id="KW-0732">Signal</keyword>
<evidence type="ECO:0000313" key="4">
    <source>
        <dbReference type="EMBL" id="MYL33947.1"/>
    </source>
</evidence>
<dbReference type="EMBL" id="WMEQ01000006">
    <property type="protein sequence ID" value="MYL33947.1"/>
    <property type="molecule type" value="Genomic_DNA"/>
</dbReference>
<sequence>MKSYIRPMSDGLKNLYNFSGLVVKNREDIMIHKWKKHQWFVRVLSILVIFQMAGAAFEIPLLDQNGHAKVSAAGYEVKKEQTVSPDVNYTKEQIDSGSYEQSTYVMEIGVDGPNSTIQMTYPEPFPTLDPVTTQAQSIDEEGNRVLGSINGSFFHVNQALPAYLISENQNIFNLGAVSEDANGYMSVPTAFGMTPDGRAMLGKYELDLHFEYDNESYTIDSYNRERGADEIILYTPNDRFDWTKTNEYGMEIAVSGLDKPVDSSQIKFGDTVTGEVELIKEYGDDARTKVPDDGFVLSIQGGAQAAKFEDVEEGDSISLQINNDDMWQNADYMLASGPMLVNNGEVDLKMNEDSSRASARAPRTAVGINKDGSNVYFIAVDGRQNGYSDGMTLKEFAEYIESKGIYKAINLDGGGSTTITAREPGDKLPSVINSPSDGYQRPVSSTLHAVNTAETGEPSVIKAHKEEQGKVVEGSSVDVAVDYLLDENYYPLDKSQVELSVEGGVGHMEGKTFVADQAGSGEIVASAGNATKSLPIEVVETVDRLEITPEDVKLGTGTEQSFDVQGFSDDNEKIIFNKDTATWDTEGSIGTISDNGVLQASENSAEGAVVVNINGHEYKASVSVGGVRQILDGFTSSSAWDFDAIRARGTNRISQAFEPVAAGDTSMRFEYNFATGDQGIAASYLVRNNPVEMDGRPNHIGMWVYGDGSDHWLRGKLLDGTGKTYTVSFTEEGELDWNGWKYVKAEVPDEAALPLSVHKLYVAETSEDNKDYGVLFLDKLRASYNDNDDEIDNLQEYDFVEENKEWKITFNTALRASTVTNENIYVETVSGEKVEADVTLNNAKDVVTIEEPDNGYTGNQFYKLIIKEDVESSGGADMRNPVEKVFQVD</sequence>
<dbReference type="Gene3D" id="2.60.120.430">
    <property type="entry name" value="Galactose-binding lectin"/>
    <property type="match status" value="1"/>
</dbReference>
<evidence type="ECO:0000259" key="3">
    <source>
        <dbReference type="Pfam" id="PF09992"/>
    </source>
</evidence>
<name>A0A6I4ZZR1_9BACI</name>
<dbReference type="Gene3D" id="2.60.40.1220">
    <property type="match status" value="1"/>
</dbReference>
<keyword evidence="2" id="KW-1133">Transmembrane helix</keyword>
<evidence type="ECO:0000313" key="5">
    <source>
        <dbReference type="Proteomes" id="UP000468638"/>
    </source>
</evidence>
<comment type="caution">
    <text evidence="4">The sequence shown here is derived from an EMBL/GenBank/DDBJ whole genome shotgun (WGS) entry which is preliminary data.</text>
</comment>
<dbReference type="AlphaFoldDB" id="A0A6I4ZZR1"/>
<dbReference type="Proteomes" id="UP000468638">
    <property type="component" value="Unassembled WGS sequence"/>
</dbReference>
<reference evidence="4 5" key="1">
    <citation type="submission" date="2019-11" db="EMBL/GenBank/DDBJ databases">
        <title>Genome sequences of 17 halophilic strains isolated from different environments.</title>
        <authorList>
            <person name="Furrow R.E."/>
        </authorList>
    </citation>
    <scope>NUCLEOTIDE SEQUENCE [LARGE SCALE GENOMIC DNA]</scope>
    <source>
        <strain evidence="4 5">22514_16_FS</strain>
    </source>
</reference>
<organism evidence="4 5">
    <name type="scientific">Pontibacillus yanchengensis</name>
    <dbReference type="NCBI Taxonomy" id="462910"/>
    <lineage>
        <taxon>Bacteria</taxon>
        <taxon>Bacillati</taxon>
        <taxon>Bacillota</taxon>
        <taxon>Bacilli</taxon>
        <taxon>Bacillales</taxon>
        <taxon>Bacillaceae</taxon>
        <taxon>Pontibacillus</taxon>
    </lineage>
</organism>
<feature type="domain" description="Phosphodiester glycosidase" evidence="3">
    <location>
        <begin position="290"/>
        <end position="447"/>
    </location>
</feature>
<proteinExistence type="predicted"/>
<protein>
    <recommendedName>
        <fullName evidence="3">Phosphodiester glycosidase domain-containing protein</fullName>
    </recommendedName>
</protein>